<dbReference type="PANTHER" id="PTHR43721">
    <property type="entry name" value="ELONGATION FACTOR TU-RELATED"/>
    <property type="match status" value="1"/>
</dbReference>
<evidence type="ECO:0000313" key="5">
    <source>
        <dbReference type="EMBL" id="KLT43159.1"/>
    </source>
</evidence>
<dbReference type="PANTHER" id="PTHR43721:SF9">
    <property type="entry name" value="GTP-BINDING PROTEIN 1"/>
    <property type="match status" value="1"/>
</dbReference>
<proteinExistence type="inferred from homology"/>
<dbReference type="STRING" id="879819.A0A0J1B605"/>
<keyword evidence="3" id="KW-0342">GTP-binding</keyword>
<dbReference type="Gene3D" id="2.40.30.10">
    <property type="entry name" value="Translation factors"/>
    <property type="match status" value="1"/>
</dbReference>
<dbReference type="SUPFAM" id="SSF52540">
    <property type="entry name" value="P-loop containing nucleoside triphosphate hydrolases"/>
    <property type="match status" value="1"/>
</dbReference>
<sequence length="588" mass="63792">MTTLRSFQAEIEHFSHEKQKAAIALAREAHLAELKASHPKEVKKEEPATHKEEVNHVDEGDDERIETLLVNGDEERATAHLASALLRGHGEIILALGETEPISADKLASAADLLRRVAGGLKAIVTDLYNEGGAACWLVRLQPARVEEVSEVRVAVVGNVDAGKSTTLGVLTRGGLDDGRGRARLALFRHPHEVETGRTSSVGGEILGFTAAGESIFPTIHAPEASSAKREKLSWKEICQRAAKVASFIDLAGHERYFKTTLYGLSGCAPDYVLLMVGGNAGLIGMSKEHLGVALALNVPIAVCVTKIDMTPPNILEQTVNMLVKVLKSPGCRRVPVFVENKRQAVDCARNLSKPLMQGGKSDYRLCPIFMVSNVTGHNLPNLRTFLNCLPSSQMDDKYVVDAPLEFHISDVFSVPFVGTVVSGVVTAGVVRGNDPVLLGPDSLGHFIPTTVKTIERKRARVDSAEAGQSVALALKRIRRPQVRKGMVLVAKSETPPKAVMRFEGMVMVLHHSSTIQPKYTAMLHCGAIRQSVRIVSLDHPSGLIRTGDRSKVVFEFLGHAEYIKEGQLILLREAKTKVLGVVTRVLP</sequence>
<dbReference type="SUPFAM" id="SSF50465">
    <property type="entry name" value="EF-Tu/eEF-1alpha/eIF2-gamma C-terminal domain"/>
    <property type="match status" value="1"/>
</dbReference>
<dbReference type="GO" id="GO:0005525">
    <property type="term" value="F:GTP binding"/>
    <property type="evidence" value="ECO:0007669"/>
    <property type="project" value="UniProtKB-KW"/>
</dbReference>
<evidence type="ECO:0000256" key="1">
    <source>
        <dbReference type="ARBA" id="ARBA00007249"/>
    </source>
</evidence>
<evidence type="ECO:0000256" key="2">
    <source>
        <dbReference type="ARBA" id="ARBA00022741"/>
    </source>
</evidence>
<comment type="similarity">
    <text evidence="1">Belongs to the TRAFAC class translation factor GTPase superfamily. Classic translation factor GTPase family. EF-Tu/EF-1A subfamily.</text>
</comment>
<gene>
    <name evidence="5" type="ORF">CC85DRAFT_284715</name>
</gene>
<evidence type="ECO:0000259" key="4">
    <source>
        <dbReference type="PROSITE" id="PS51722"/>
    </source>
</evidence>
<dbReference type="InterPro" id="IPR009001">
    <property type="entry name" value="Transl_elong_EF1A/Init_IF2_C"/>
</dbReference>
<dbReference type="CDD" id="cd03694">
    <property type="entry name" value="GTPBP_II"/>
    <property type="match status" value="1"/>
</dbReference>
<dbReference type="GO" id="GO:0003924">
    <property type="term" value="F:GTPase activity"/>
    <property type="evidence" value="ECO:0007669"/>
    <property type="project" value="InterPro"/>
</dbReference>
<dbReference type="InterPro" id="IPR027417">
    <property type="entry name" value="P-loop_NTPase"/>
</dbReference>
<dbReference type="FunFam" id="3.40.50.300:FF:000091">
    <property type="entry name" value="Probable GTP-binding protein 1"/>
    <property type="match status" value="1"/>
</dbReference>
<feature type="domain" description="Tr-type G" evidence="4">
    <location>
        <begin position="149"/>
        <end position="395"/>
    </location>
</feature>
<reference evidence="5 6" key="1">
    <citation type="submission" date="2015-03" db="EMBL/GenBank/DDBJ databases">
        <title>Genomics and transcriptomics of the oil-accumulating basidiomycete yeast T. oleaginosus allow insights into substrate utilization and the diverse evolutionary trajectories of mating systems in fungi.</title>
        <authorList>
            <consortium name="DOE Joint Genome Institute"/>
            <person name="Kourist R."/>
            <person name="Kracht O."/>
            <person name="Bracharz F."/>
            <person name="Lipzen A."/>
            <person name="Nolan M."/>
            <person name="Ohm R."/>
            <person name="Grigoriev I."/>
            <person name="Sun S."/>
            <person name="Heitman J."/>
            <person name="Bruck T."/>
            <person name="Nowrousian M."/>
        </authorList>
    </citation>
    <scope>NUCLEOTIDE SEQUENCE [LARGE SCALE GENOMIC DNA]</scope>
    <source>
        <strain evidence="5 6">IBC0246</strain>
    </source>
</reference>
<dbReference type="GeneID" id="28983455"/>
<organism evidence="5 6">
    <name type="scientific">Cutaneotrichosporon oleaginosum</name>
    <dbReference type="NCBI Taxonomy" id="879819"/>
    <lineage>
        <taxon>Eukaryota</taxon>
        <taxon>Fungi</taxon>
        <taxon>Dikarya</taxon>
        <taxon>Basidiomycota</taxon>
        <taxon>Agaricomycotina</taxon>
        <taxon>Tremellomycetes</taxon>
        <taxon>Trichosporonales</taxon>
        <taxon>Trichosporonaceae</taxon>
        <taxon>Cutaneotrichosporon</taxon>
    </lineage>
</organism>
<protein>
    <submittedName>
        <fullName evidence="5">GTP-binding protein 1</fullName>
    </submittedName>
</protein>
<accession>A0A0J1B605</accession>
<dbReference type="InterPro" id="IPR035531">
    <property type="entry name" value="GTPBP1-like"/>
</dbReference>
<dbReference type="InterPro" id="IPR009000">
    <property type="entry name" value="Transl_B-barrel_sf"/>
</dbReference>
<dbReference type="RefSeq" id="XP_018279650.1">
    <property type="nucleotide sequence ID" value="XM_018422852.1"/>
</dbReference>
<dbReference type="InterPro" id="IPR000795">
    <property type="entry name" value="T_Tr_GTP-bd_dom"/>
</dbReference>
<dbReference type="EMBL" id="KQ087197">
    <property type="protein sequence ID" value="KLT43159.1"/>
    <property type="molecule type" value="Genomic_DNA"/>
</dbReference>
<evidence type="ECO:0000313" key="6">
    <source>
        <dbReference type="Proteomes" id="UP000053611"/>
    </source>
</evidence>
<dbReference type="SUPFAM" id="SSF50447">
    <property type="entry name" value="Translation proteins"/>
    <property type="match status" value="1"/>
</dbReference>
<evidence type="ECO:0000256" key="3">
    <source>
        <dbReference type="ARBA" id="ARBA00023134"/>
    </source>
</evidence>
<dbReference type="Gene3D" id="3.40.50.300">
    <property type="entry name" value="P-loop containing nucleotide triphosphate hydrolases"/>
    <property type="match status" value="1"/>
</dbReference>
<dbReference type="InterPro" id="IPR004161">
    <property type="entry name" value="EFTu-like_2"/>
</dbReference>
<dbReference type="InterPro" id="IPR050055">
    <property type="entry name" value="EF-Tu_GTPase"/>
</dbReference>
<dbReference type="PROSITE" id="PS51722">
    <property type="entry name" value="G_TR_2"/>
    <property type="match status" value="1"/>
</dbReference>
<dbReference type="FunFam" id="2.40.30.10:FF:000014">
    <property type="entry name" value="Probable GTP-binding protein 1"/>
    <property type="match status" value="1"/>
</dbReference>
<dbReference type="Proteomes" id="UP000053611">
    <property type="component" value="Unassembled WGS sequence"/>
</dbReference>
<dbReference type="Pfam" id="PF00009">
    <property type="entry name" value="GTP_EFTU"/>
    <property type="match status" value="1"/>
</dbReference>
<keyword evidence="6" id="KW-1185">Reference proteome</keyword>
<dbReference type="Pfam" id="PF03144">
    <property type="entry name" value="GTP_EFTU_D2"/>
    <property type="match status" value="1"/>
</dbReference>
<dbReference type="CDD" id="cd03708">
    <property type="entry name" value="GTPBP_III"/>
    <property type="match status" value="1"/>
</dbReference>
<name>A0A0J1B605_9TREE</name>
<dbReference type="GO" id="GO:0003746">
    <property type="term" value="F:translation elongation factor activity"/>
    <property type="evidence" value="ECO:0007669"/>
    <property type="project" value="TreeGrafter"/>
</dbReference>
<dbReference type="OrthoDB" id="248233at2759"/>
<dbReference type="AlphaFoldDB" id="A0A0J1B605"/>
<dbReference type="CDD" id="cd04165">
    <property type="entry name" value="GTPBP1_like"/>
    <property type="match status" value="1"/>
</dbReference>
<keyword evidence="2" id="KW-0547">Nucleotide-binding</keyword>